<accession>A0A0H2W6V9</accession>
<dbReference type="Proteomes" id="UP000000815">
    <property type="component" value="Chromosome"/>
</dbReference>
<dbReference type="KEGG" id="ype:YPO0691"/>
<reference evidence="1 2" key="1">
    <citation type="journal article" date="2001" name="Nature">
        <title>Genome sequence of Yersinia pestis, the causative agent of plague.</title>
        <authorList>
            <person name="Parkhill J."/>
            <person name="Wren B.W."/>
            <person name="Thomson N.R."/>
            <person name="Titball R.W."/>
            <person name="Holden M.T.G."/>
            <person name="Prentice M.B."/>
            <person name="Sebaihia M."/>
            <person name="James K.D."/>
            <person name="Churcher C."/>
            <person name="Mungall K.L."/>
            <person name="Baker S."/>
            <person name="Basham D."/>
            <person name="Bentley S.D."/>
            <person name="Brooks K."/>
            <person name="Cerdeno-Tarraga A.M."/>
            <person name="Chillingworth T."/>
            <person name="Cronin A."/>
            <person name="Davies R.M."/>
            <person name="Davis P."/>
            <person name="Dougan G."/>
            <person name="Feltwell T."/>
            <person name="Hamlin N."/>
            <person name="Holroyd S."/>
            <person name="Jagels K."/>
            <person name="Leather S."/>
            <person name="Karlyshev A.V."/>
            <person name="Moule S."/>
            <person name="Oyston P.C.F."/>
            <person name="Quail M."/>
            <person name="Rutherford K."/>
            <person name="Simmonds M."/>
            <person name="Skelton J."/>
            <person name="Stevens K."/>
            <person name="Whitehead S."/>
            <person name="Barrell B.G."/>
        </authorList>
    </citation>
    <scope>NUCLEOTIDE SEQUENCE [LARGE SCALE GENOMIC DNA]</scope>
    <source>
        <strain evidence="2">CO-92 / Biovar Orientalis</strain>
    </source>
</reference>
<organism evidence="1 2">
    <name type="scientific">Yersinia pestis</name>
    <dbReference type="NCBI Taxonomy" id="632"/>
    <lineage>
        <taxon>Bacteria</taxon>
        <taxon>Pseudomonadati</taxon>
        <taxon>Pseudomonadota</taxon>
        <taxon>Gammaproteobacteria</taxon>
        <taxon>Enterobacterales</taxon>
        <taxon>Yersiniaceae</taxon>
        <taxon>Yersinia</taxon>
    </lineage>
</organism>
<evidence type="ECO:0000313" key="1">
    <source>
        <dbReference type="EMBL" id="CAL19367.1"/>
    </source>
</evidence>
<accession>Q7CGJ0</accession>
<sequence>MTTGIKIMMFMGVLFIKIDITPLSNHGINIYNGGSMQLILNKDLINKKDNREKSAVVIISTRKGLKDKISEYVRLADIKNIKEIDDDIFSAASILIPDNVKGIIIDINENHDINTILDLMKVHTPRDCWCILVGDIDSISIAQQFIERGILYLHIQSQLADLTQNLLKGIQIESDRKAFFISILGCRGGIGTTLLSYQLAHVITQIKKSPTLLLQGNQGSQDLDLITEKKMGEDITGYQKNFDLMRGNERKLSEVNEHNNKKHNFIIFDQPIHNARKEKTLDYISNSNCIILLIDHSMMSVRVAKEFIDTLERFKRDNRQAIRLFICLNENRPITKDMLTTSDIQSLLGHSIDTAIPYINNAKNSLNSPDYFGRKKTKVVELAKQSLGININLSSHTNMWIREKLNKLFK</sequence>
<evidence type="ECO:0000313" key="2">
    <source>
        <dbReference type="Proteomes" id="UP000000815"/>
    </source>
</evidence>
<dbReference type="OrthoDB" id="7066706at2"/>
<accession>Q0WIY1</accession>
<proteinExistence type="predicted"/>
<dbReference type="AlphaFoldDB" id="A0A0H2W6V9"/>
<dbReference type="SUPFAM" id="SSF52540">
    <property type="entry name" value="P-loop containing nucleoside triphosphate hydrolases"/>
    <property type="match status" value="1"/>
</dbReference>
<keyword evidence="2" id="KW-1185">Reference proteome</keyword>
<dbReference type="PATRIC" id="fig|214092.21.peg.953"/>
<evidence type="ECO:0008006" key="3">
    <source>
        <dbReference type="Google" id="ProtNLM"/>
    </source>
</evidence>
<dbReference type="Gene3D" id="3.40.50.300">
    <property type="entry name" value="P-loop containing nucleotide triphosphate hydrolases"/>
    <property type="match status" value="1"/>
</dbReference>
<protein>
    <recommendedName>
        <fullName evidence="3">Pilus assembly protein CpaE</fullName>
    </recommendedName>
</protein>
<dbReference type="PIR" id="AE0085">
    <property type="entry name" value="AE0085"/>
</dbReference>
<accession>Q74RL9</accession>
<gene>
    <name evidence="1" type="ordered locus">YPO0691</name>
</gene>
<dbReference type="EMBL" id="AL590842">
    <property type="protein sequence ID" value="CAL19367.1"/>
    <property type="molecule type" value="Genomic_DNA"/>
</dbReference>
<dbReference type="InterPro" id="IPR027417">
    <property type="entry name" value="P-loop_NTPase"/>
</dbReference>
<name>A0A0H2W6V9_YERPE</name>